<dbReference type="GO" id="GO:0015940">
    <property type="term" value="P:pantothenate biosynthetic process"/>
    <property type="evidence" value="ECO:0007669"/>
    <property type="project" value="UniProtKB-KW"/>
</dbReference>
<dbReference type="EMBL" id="JAAAID010000384">
    <property type="protein sequence ID" value="KAG0018176.1"/>
    <property type="molecule type" value="Genomic_DNA"/>
</dbReference>
<keyword evidence="9" id="KW-1185">Reference proteome</keyword>
<organism evidence="8 9">
    <name type="scientific">Entomortierella chlamydospora</name>
    <dbReference type="NCBI Taxonomy" id="101097"/>
    <lineage>
        <taxon>Eukaryota</taxon>
        <taxon>Fungi</taxon>
        <taxon>Fungi incertae sedis</taxon>
        <taxon>Mucoromycota</taxon>
        <taxon>Mortierellomycotina</taxon>
        <taxon>Mortierellomycetes</taxon>
        <taxon>Mortierellales</taxon>
        <taxon>Mortierellaceae</taxon>
        <taxon>Entomortierella</taxon>
    </lineage>
</organism>
<dbReference type="GO" id="GO:0000287">
    <property type="term" value="F:magnesium ion binding"/>
    <property type="evidence" value="ECO:0007669"/>
    <property type="project" value="TreeGrafter"/>
</dbReference>
<dbReference type="Proteomes" id="UP000703661">
    <property type="component" value="Unassembled WGS sequence"/>
</dbReference>
<protein>
    <recommendedName>
        <fullName evidence="3 6">3-methyl-2-oxobutanoate hydroxymethyltransferase</fullName>
        <ecNumber evidence="3 6">2.1.2.11</ecNumber>
    </recommendedName>
</protein>
<dbReference type="Pfam" id="PF02548">
    <property type="entry name" value="Pantoate_transf"/>
    <property type="match status" value="1"/>
</dbReference>
<dbReference type="GO" id="GO:0003864">
    <property type="term" value="F:3-methyl-2-oxobutanoate hydroxymethyltransferase activity"/>
    <property type="evidence" value="ECO:0007669"/>
    <property type="project" value="UniProtKB-EC"/>
</dbReference>
<accession>A0A9P6T1P9</accession>
<dbReference type="EC" id="2.1.2.11" evidence="3 6"/>
<dbReference type="InterPro" id="IPR015813">
    <property type="entry name" value="Pyrv/PenolPyrv_kinase-like_dom"/>
</dbReference>
<dbReference type="NCBIfam" id="TIGR00222">
    <property type="entry name" value="panB"/>
    <property type="match status" value="1"/>
</dbReference>
<sequence>MSAPSRFVSHIRSKMISSVPRSGFAGLTACSTLRVAHQVRQRQQLSAVAMNPPMHSEVHMRSYSSRPAEPDYQHVRPKVTLATLRKLYKRGEPITVVTAHDFPSGTLVDKAGIDMTLVGDSLAMVALGYTSTSDITLDEMLHHCRAVARGTRSSFLVADMPFGTYETSADQAVNNAVRIMKEGKAEAVKLEGGKEMAPTIARLTKVGIPVLGHIGLTPQRQASLGGYKVQGKTAAKAKAMIEDALALQQAGCYAIVLEAVPEPVARHITNILNIPTIGIGAGAGCSGQVLVQQDMLGLYGRVPRFCKTYRSLADEIVGALREYSADVKSGTFPAPEHCYPMPQDELDRFMRMTTEMADEQQQQQKGPSPAAVGGQV</sequence>
<dbReference type="InterPro" id="IPR040442">
    <property type="entry name" value="Pyrv_kinase-like_dom_sf"/>
</dbReference>
<dbReference type="CDD" id="cd06557">
    <property type="entry name" value="KPHMT-like"/>
    <property type="match status" value="1"/>
</dbReference>
<evidence type="ECO:0000256" key="7">
    <source>
        <dbReference type="SAM" id="MobiDB-lite"/>
    </source>
</evidence>
<evidence type="ECO:0000313" key="8">
    <source>
        <dbReference type="EMBL" id="KAG0018176.1"/>
    </source>
</evidence>
<dbReference type="HAMAP" id="MF_00156">
    <property type="entry name" value="PanB"/>
    <property type="match status" value="1"/>
</dbReference>
<dbReference type="Gene3D" id="3.20.20.60">
    <property type="entry name" value="Phosphoenolpyruvate-binding domains"/>
    <property type="match status" value="1"/>
</dbReference>
<comment type="caution">
    <text evidence="8">The sequence shown here is derived from an EMBL/GenBank/DDBJ whole genome shotgun (WGS) entry which is preliminary data.</text>
</comment>
<comment type="pathway">
    <text evidence="1 6">Cofactor biosynthesis; (R)-pantothenate biosynthesis; (R)-pantoate from 3-methyl-2-oxobutanoate: step 1/2.</text>
</comment>
<feature type="region of interest" description="Disordered" evidence="7">
    <location>
        <begin position="355"/>
        <end position="376"/>
    </location>
</feature>
<evidence type="ECO:0000256" key="5">
    <source>
        <dbReference type="ARBA" id="ARBA00049172"/>
    </source>
</evidence>
<dbReference type="NCBIfam" id="NF001452">
    <property type="entry name" value="PRK00311.1"/>
    <property type="match status" value="1"/>
</dbReference>
<evidence type="ECO:0000256" key="4">
    <source>
        <dbReference type="ARBA" id="ARBA00022679"/>
    </source>
</evidence>
<dbReference type="FunFam" id="3.20.20.60:FF:000003">
    <property type="entry name" value="3-methyl-2-oxobutanoate hydroxymethyltransferase"/>
    <property type="match status" value="1"/>
</dbReference>
<dbReference type="AlphaFoldDB" id="A0A9P6T1P9"/>
<keyword evidence="4 6" id="KW-0808">Transferase</keyword>
<evidence type="ECO:0000313" key="9">
    <source>
        <dbReference type="Proteomes" id="UP000703661"/>
    </source>
</evidence>
<gene>
    <name evidence="8" type="ORF">BGZ80_007478</name>
</gene>
<evidence type="ECO:0000256" key="3">
    <source>
        <dbReference type="ARBA" id="ARBA00012618"/>
    </source>
</evidence>
<name>A0A9P6T1P9_9FUNG</name>
<evidence type="ECO:0000256" key="6">
    <source>
        <dbReference type="RuleBase" id="RU362100"/>
    </source>
</evidence>
<dbReference type="SUPFAM" id="SSF51621">
    <property type="entry name" value="Phosphoenolpyruvate/pyruvate domain"/>
    <property type="match status" value="1"/>
</dbReference>
<dbReference type="PANTHER" id="PTHR20881">
    <property type="entry name" value="3-METHYL-2-OXOBUTANOATE HYDROXYMETHYLTRANSFERASE"/>
    <property type="match status" value="1"/>
</dbReference>
<comment type="function">
    <text evidence="6">Catalyzes the reversible reaction in which hydroxymethyl group from 5,10-methylenetetrahydrofolate is transferred onto alpha-ketoisovalerate to form ketopantoate.</text>
</comment>
<comment type="similarity">
    <text evidence="2 6">Belongs to the PanB family.</text>
</comment>
<evidence type="ECO:0000256" key="2">
    <source>
        <dbReference type="ARBA" id="ARBA00008676"/>
    </source>
</evidence>
<keyword evidence="6" id="KW-0566">Pantothenate biosynthesis</keyword>
<evidence type="ECO:0000256" key="1">
    <source>
        <dbReference type="ARBA" id="ARBA00005033"/>
    </source>
</evidence>
<proteinExistence type="inferred from homology"/>
<dbReference type="GO" id="GO:0005739">
    <property type="term" value="C:mitochondrion"/>
    <property type="evidence" value="ECO:0007669"/>
    <property type="project" value="TreeGrafter"/>
</dbReference>
<dbReference type="InterPro" id="IPR003700">
    <property type="entry name" value="Pantoate_hydroxy_MeTrfase"/>
</dbReference>
<comment type="catalytic activity">
    <reaction evidence="5 6">
        <text>(6R)-5,10-methylene-5,6,7,8-tetrahydrofolate + 3-methyl-2-oxobutanoate + H2O = 2-dehydropantoate + (6S)-5,6,7,8-tetrahydrofolate</text>
        <dbReference type="Rhea" id="RHEA:11824"/>
        <dbReference type="ChEBI" id="CHEBI:11561"/>
        <dbReference type="ChEBI" id="CHEBI:11851"/>
        <dbReference type="ChEBI" id="CHEBI:15377"/>
        <dbReference type="ChEBI" id="CHEBI:15636"/>
        <dbReference type="ChEBI" id="CHEBI:57453"/>
        <dbReference type="EC" id="2.1.2.11"/>
    </reaction>
</comment>
<dbReference type="PANTHER" id="PTHR20881:SF0">
    <property type="entry name" value="3-METHYL-2-OXOBUTANOATE HYDROXYMETHYLTRANSFERASE"/>
    <property type="match status" value="1"/>
</dbReference>
<reference evidence="8" key="1">
    <citation type="journal article" date="2020" name="Fungal Divers.">
        <title>Resolving the Mortierellaceae phylogeny through synthesis of multi-gene phylogenetics and phylogenomics.</title>
        <authorList>
            <person name="Vandepol N."/>
            <person name="Liber J."/>
            <person name="Desiro A."/>
            <person name="Na H."/>
            <person name="Kennedy M."/>
            <person name="Barry K."/>
            <person name="Grigoriev I.V."/>
            <person name="Miller A.N."/>
            <person name="O'Donnell K."/>
            <person name="Stajich J.E."/>
            <person name="Bonito G."/>
        </authorList>
    </citation>
    <scope>NUCLEOTIDE SEQUENCE</scope>
    <source>
        <strain evidence="8">NRRL 2769</strain>
    </source>
</reference>